<sequence length="403" mass="42897">MVTRRGMNALATGTTRLAVLHQAIDPPVIDGVRKPAKPGGYQDSGADIASCLRANSSSGSSRSRIEVITPMADPDPRGQAGWTFPDTEEGILEALDRGATHLWANTILFAAHPLQTSEEIGRRAAAAGAGGLGVVGQPPALVERYDDKRWVNDMLRRRAGEGERFTLPRSWTLSAGDGVGDWEGHVGRLDLPYPVVGKPIRGRGSYGVKVCRDRAELVSHVRGLFAEEEGSAGGSMLVEEYLGGEEATVAVMPPTDADPAYRALPVVTRFNHRDGIAPYSGEVAVSVNSKAVLFGEGDGGVGEAAAYEEAQRQCERVAAVLGVTAPIRIDVRRFSEEAGSPFALFDVNMKPNMTGPGRPGRDEQASLVLLAAQALGWDYARLLETIVGTANTLDVLRSRTACE</sequence>
<organism evidence="1 2">
    <name type="scientific">Trichothecium roseum</name>
    <dbReference type="NCBI Taxonomy" id="47278"/>
    <lineage>
        <taxon>Eukaryota</taxon>
        <taxon>Fungi</taxon>
        <taxon>Dikarya</taxon>
        <taxon>Ascomycota</taxon>
        <taxon>Pezizomycotina</taxon>
        <taxon>Sordariomycetes</taxon>
        <taxon>Hypocreomycetidae</taxon>
        <taxon>Hypocreales</taxon>
        <taxon>Hypocreales incertae sedis</taxon>
        <taxon>Trichothecium</taxon>
    </lineage>
</organism>
<comment type="caution">
    <text evidence="1">The sequence shown here is derived from an EMBL/GenBank/DDBJ whole genome shotgun (WGS) entry which is preliminary data.</text>
</comment>
<reference evidence="1" key="1">
    <citation type="submission" date="2022-10" db="EMBL/GenBank/DDBJ databases">
        <title>Complete Genome of Trichothecium roseum strain YXFP-22015, a Plant Pathogen Isolated from Citrus.</title>
        <authorList>
            <person name="Wang Y."/>
            <person name="Zhu L."/>
        </authorList>
    </citation>
    <scope>NUCLEOTIDE SEQUENCE</scope>
    <source>
        <strain evidence="1">YXFP-22015</strain>
    </source>
</reference>
<evidence type="ECO:0000313" key="2">
    <source>
        <dbReference type="Proteomes" id="UP001163324"/>
    </source>
</evidence>
<gene>
    <name evidence="1" type="ORF">N3K66_005358</name>
</gene>
<keyword evidence="2" id="KW-1185">Reference proteome</keyword>
<name>A0ACC0UXL4_9HYPO</name>
<accession>A0ACC0UXL4</accession>
<evidence type="ECO:0000313" key="1">
    <source>
        <dbReference type="EMBL" id="KAI9898897.1"/>
    </source>
</evidence>
<dbReference type="EMBL" id="CM047944">
    <property type="protein sequence ID" value="KAI9898897.1"/>
    <property type="molecule type" value="Genomic_DNA"/>
</dbReference>
<proteinExistence type="predicted"/>
<protein>
    <submittedName>
        <fullName evidence="1">Uncharacterized protein</fullName>
    </submittedName>
</protein>
<dbReference type="Proteomes" id="UP001163324">
    <property type="component" value="Chromosome 5"/>
</dbReference>